<dbReference type="PANTHER" id="PTHR15020">
    <property type="entry name" value="FLAVIN REDUCTASE-RELATED"/>
    <property type="match status" value="1"/>
</dbReference>
<dbReference type="PANTHER" id="PTHR15020:SF50">
    <property type="entry name" value="UPF0659 PROTEIN YMR090W"/>
    <property type="match status" value="1"/>
</dbReference>
<evidence type="ECO:0000313" key="3">
    <source>
        <dbReference type="Proteomes" id="UP000023785"/>
    </source>
</evidence>
<evidence type="ECO:0000259" key="1">
    <source>
        <dbReference type="Pfam" id="PF13460"/>
    </source>
</evidence>
<dbReference type="OrthoDB" id="9803892at2"/>
<gene>
    <name evidence="2" type="ORF">P256_00299</name>
</gene>
<comment type="caution">
    <text evidence="2">The sequence shown here is derived from an EMBL/GenBank/DDBJ whole genome shotgun (WGS) entry which is preliminary data.</text>
</comment>
<dbReference type="Proteomes" id="UP000023785">
    <property type="component" value="Unassembled WGS sequence"/>
</dbReference>
<sequence length="218" mass="23177">MSHVFIVGGSGQVAKKLIEKLSKSSTPVTAMYRNESQEGDLEALGAIPVHADITQITTDDLAQLLKDSQADTVVFSAGAGGKGGQEATTLVDGKGLELAVNATKKSGIKKFILVSAFPEAGRSKGLGENFEHYIQIKKQSEYFLIQSGLEWLILRPGTLLNDEGTGLVNIGLALPYGTITRDDVATTLAALIQSSGLKYKILELTQGNETIETALEKV</sequence>
<accession>V2V1C6</accession>
<proteinExistence type="predicted"/>
<dbReference type="HOGENOM" id="CLU_025711_1_1_6"/>
<keyword evidence="3" id="KW-1185">Reference proteome</keyword>
<dbReference type="AlphaFoldDB" id="V2V1C6"/>
<dbReference type="EMBL" id="AYER01000001">
    <property type="protein sequence ID" value="ESK41309.1"/>
    <property type="molecule type" value="Genomic_DNA"/>
</dbReference>
<dbReference type="SUPFAM" id="SSF51735">
    <property type="entry name" value="NAD(P)-binding Rossmann-fold domains"/>
    <property type="match status" value="1"/>
</dbReference>
<name>V2V1C6_9GAMM</name>
<protein>
    <recommendedName>
        <fullName evidence="1">NAD(P)-binding domain-containing protein</fullName>
    </recommendedName>
</protein>
<organism evidence="2 3">
    <name type="scientific">Acinetobacter nectaris CIP 110549</name>
    <dbReference type="NCBI Taxonomy" id="1392540"/>
    <lineage>
        <taxon>Bacteria</taxon>
        <taxon>Pseudomonadati</taxon>
        <taxon>Pseudomonadota</taxon>
        <taxon>Gammaproteobacteria</taxon>
        <taxon>Moraxellales</taxon>
        <taxon>Moraxellaceae</taxon>
        <taxon>Acinetobacter</taxon>
    </lineage>
</organism>
<dbReference type="eggNOG" id="COG0702">
    <property type="taxonomic scope" value="Bacteria"/>
</dbReference>
<dbReference type="InterPro" id="IPR016040">
    <property type="entry name" value="NAD(P)-bd_dom"/>
</dbReference>
<dbReference type="STRING" id="1392540.P256_00299"/>
<evidence type="ECO:0000313" key="2">
    <source>
        <dbReference type="EMBL" id="ESK41309.1"/>
    </source>
</evidence>
<feature type="domain" description="NAD(P)-binding" evidence="1">
    <location>
        <begin position="8"/>
        <end position="193"/>
    </location>
</feature>
<dbReference type="InterPro" id="IPR036291">
    <property type="entry name" value="NAD(P)-bd_dom_sf"/>
</dbReference>
<dbReference type="RefSeq" id="WP_023271902.1">
    <property type="nucleotide sequence ID" value="NZ_KI530712.1"/>
</dbReference>
<dbReference type="Pfam" id="PF13460">
    <property type="entry name" value="NAD_binding_10"/>
    <property type="match status" value="1"/>
</dbReference>
<reference evidence="2 3" key="1">
    <citation type="submission" date="2013-10" db="EMBL/GenBank/DDBJ databases">
        <title>The Genome Sequence of Acinetobacter nectaris CIP 110549.</title>
        <authorList>
            <consortium name="The Broad Institute Genomics Platform"/>
            <consortium name="The Broad Institute Genome Sequencing Center for Infectious Disease"/>
            <person name="Cerqueira G."/>
            <person name="Feldgarden M."/>
            <person name="Courvalin P."/>
            <person name="Grillot-Courvalin C."/>
            <person name="Clermont D."/>
            <person name="Rocha E."/>
            <person name="Yoon E.-J."/>
            <person name="Nemec A."/>
            <person name="Young S.K."/>
            <person name="Zeng Q."/>
            <person name="Gargeya S."/>
            <person name="Fitzgerald M."/>
            <person name="Abouelleil A."/>
            <person name="Alvarado L."/>
            <person name="Berlin A.M."/>
            <person name="Chapman S.B."/>
            <person name="Gainer-Dewar J."/>
            <person name="Goldberg J."/>
            <person name="Gnerre S."/>
            <person name="Griggs A."/>
            <person name="Gujja S."/>
            <person name="Hansen M."/>
            <person name="Howarth C."/>
            <person name="Imamovic A."/>
            <person name="Ireland A."/>
            <person name="Larimer J."/>
            <person name="McCowan C."/>
            <person name="Murphy C."/>
            <person name="Pearson M."/>
            <person name="Poon T.W."/>
            <person name="Priest M."/>
            <person name="Roberts A."/>
            <person name="Saif S."/>
            <person name="Shea T."/>
            <person name="Sykes S."/>
            <person name="Wortman J."/>
            <person name="Nusbaum C."/>
            <person name="Birren B."/>
        </authorList>
    </citation>
    <scope>NUCLEOTIDE SEQUENCE [LARGE SCALE GENOMIC DNA]</scope>
    <source>
        <strain evidence="2 3">CIP 110549</strain>
    </source>
</reference>
<dbReference type="PATRIC" id="fig|1392540.3.peg.290"/>
<dbReference type="Gene3D" id="3.40.50.720">
    <property type="entry name" value="NAD(P)-binding Rossmann-like Domain"/>
    <property type="match status" value="1"/>
</dbReference>